<dbReference type="PANTHER" id="PTHR13603">
    <property type="entry name" value="TRANSMEMBRANE PROTEIN 186"/>
    <property type="match status" value="1"/>
</dbReference>
<keyword evidence="5" id="KW-0999">Mitochondrion inner membrane</keyword>
<dbReference type="GeneTree" id="ENSGT00390000000087"/>
<evidence type="ECO:0000313" key="11">
    <source>
        <dbReference type="Ensembl" id="ENSLLEP00000030436.1"/>
    </source>
</evidence>
<evidence type="ECO:0000256" key="3">
    <source>
        <dbReference type="ARBA" id="ARBA00014604"/>
    </source>
</evidence>
<accession>A0A8C5Q1Y6</accession>
<dbReference type="InterPro" id="IPR045325">
    <property type="entry name" value="TMEM70/TMEM186/TMEM223"/>
</dbReference>
<evidence type="ECO:0000256" key="1">
    <source>
        <dbReference type="ARBA" id="ARBA00004448"/>
    </source>
</evidence>
<keyword evidence="6 9" id="KW-1133">Transmembrane helix</keyword>
<evidence type="ECO:0000256" key="6">
    <source>
        <dbReference type="ARBA" id="ARBA00022989"/>
    </source>
</evidence>
<dbReference type="OrthoDB" id="6147888at2759"/>
<feature type="signal peptide" evidence="10">
    <location>
        <begin position="1"/>
        <end position="23"/>
    </location>
</feature>
<feature type="chain" id="PRO_5034496296" description="Transmembrane protein 186" evidence="10">
    <location>
        <begin position="24"/>
        <end position="213"/>
    </location>
</feature>
<evidence type="ECO:0000256" key="4">
    <source>
        <dbReference type="ARBA" id="ARBA00022692"/>
    </source>
</evidence>
<keyword evidence="7" id="KW-0496">Mitochondrion</keyword>
<sequence>IYSIVMLMPYLLLHLAGSPRVSIVLPGESLMPWQYTVVPSTQTEYVRHPSSVKCEHFSLIYKMKGIEFCRALSRIKILQTTLTVVFLPPVYYYYMQGQVTYLCIQYCSATAIFACTMLYCLSYYLQRIIGMIYLNDTGTIVKVSHLTFWGKRKDIFIPVTDVKSLEETGDHQQEVLRQFKRYSTPDVLYFTRFGCILDKKKFAVLGTLGTICP</sequence>
<keyword evidence="8 9" id="KW-0472">Membrane</keyword>
<keyword evidence="12" id="KW-1185">Reference proteome</keyword>
<evidence type="ECO:0000256" key="7">
    <source>
        <dbReference type="ARBA" id="ARBA00023128"/>
    </source>
</evidence>
<feature type="transmembrane region" description="Helical" evidence="9">
    <location>
        <begin position="99"/>
        <end position="125"/>
    </location>
</feature>
<reference evidence="11" key="2">
    <citation type="submission" date="2025-09" db="UniProtKB">
        <authorList>
            <consortium name="Ensembl"/>
        </authorList>
    </citation>
    <scope>IDENTIFICATION</scope>
</reference>
<feature type="transmembrane region" description="Helical" evidence="9">
    <location>
        <begin position="71"/>
        <end position="93"/>
    </location>
</feature>
<proteinExistence type="inferred from homology"/>
<reference evidence="11" key="1">
    <citation type="submission" date="2025-08" db="UniProtKB">
        <authorList>
            <consortium name="Ensembl"/>
        </authorList>
    </citation>
    <scope>IDENTIFICATION</scope>
</reference>
<comment type="subcellular location">
    <subcellularLocation>
        <location evidence="1">Mitochondrion inner membrane</location>
        <topology evidence="1">Multi-pass membrane protein</topology>
    </subcellularLocation>
</comment>
<evidence type="ECO:0000256" key="5">
    <source>
        <dbReference type="ARBA" id="ARBA00022792"/>
    </source>
</evidence>
<protein>
    <recommendedName>
        <fullName evidence="3">Transmembrane protein 186</fullName>
    </recommendedName>
</protein>
<dbReference type="GO" id="GO:0005743">
    <property type="term" value="C:mitochondrial inner membrane"/>
    <property type="evidence" value="ECO:0007669"/>
    <property type="project" value="UniProtKB-SubCell"/>
</dbReference>
<evidence type="ECO:0000313" key="12">
    <source>
        <dbReference type="Proteomes" id="UP000694569"/>
    </source>
</evidence>
<comment type="similarity">
    <text evidence="2">Belongs to the TMEM186 family.</text>
</comment>
<keyword evidence="10" id="KW-0732">Signal</keyword>
<dbReference type="Ensembl" id="ENSLLET00000031603.1">
    <property type="protein sequence ID" value="ENSLLEP00000030436.1"/>
    <property type="gene ID" value="ENSLLEG00000019075.1"/>
</dbReference>
<dbReference type="AlphaFoldDB" id="A0A8C5Q1Y6"/>
<evidence type="ECO:0000256" key="9">
    <source>
        <dbReference type="SAM" id="Phobius"/>
    </source>
</evidence>
<keyword evidence="4 9" id="KW-0812">Transmembrane</keyword>
<evidence type="ECO:0000256" key="2">
    <source>
        <dbReference type="ARBA" id="ARBA00007020"/>
    </source>
</evidence>
<evidence type="ECO:0000256" key="8">
    <source>
        <dbReference type="ARBA" id="ARBA00023136"/>
    </source>
</evidence>
<dbReference type="Proteomes" id="UP000694569">
    <property type="component" value="Unplaced"/>
</dbReference>
<dbReference type="Pfam" id="PF06979">
    <property type="entry name" value="TMEM70"/>
    <property type="match status" value="1"/>
</dbReference>
<evidence type="ECO:0000256" key="10">
    <source>
        <dbReference type="SAM" id="SignalP"/>
    </source>
</evidence>
<dbReference type="PANTHER" id="PTHR13603:SF1">
    <property type="entry name" value="TRANSMEMBRANE PROTEIN 186"/>
    <property type="match status" value="1"/>
</dbReference>
<organism evidence="11 12">
    <name type="scientific">Leptobrachium leishanense</name>
    <name type="common">Leishan spiny toad</name>
    <dbReference type="NCBI Taxonomy" id="445787"/>
    <lineage>
        <taxon>Eukaryota</taxon>
        <taxon>Metazoa</taxon>
        <taxon>Chordata</taxon>
        <taxon>Craniata</taxon>
        <taxon>Vertebrata</taxon>
        <taxon>Euteleostomi</taxon>
        <taxon>Amphibia</taxon>
        <taxon>Batrachia</taxon>
        <taxon>Anura</taxon>
        <taxon>Pelobatoidea</taxon>
        <taxon>Megophryidae</taxon>
        <taxon>Leptobrachium</taxon>
    </lineage>
</organism>
<dbReference type="InterPro" id="IPR026571">
    <property type="entry name" value="Tmem186"/>
</dbReference>
<name>A0A8C5Q1Y6_9ANUR</name>